<evidence type="ECO:0000256" key="4">
    <source>
        <dbReference type="ARBA" id="ARBA00022827"/>
    </source>
</evidence>
<dbReference type="Pfam" id="PF07992">
    <property type="entry name" value="Pyr_redox_2"/>
    <property type="match status" value="1"/>
</dbReference>
<dbReference type="PANTHER" id="PTHR42913">
    <property type="entry name" value="APOPTOSIS-INDUCING FACTOR 1"/>
    <property type="match status" value="1"/>
</dbReference>
<protein>
    <recommendedName>
        <fullName evidence="6">FAD/NAD(P)-binding domain-containing protein</fullName>
    </recommendedName>
</protein>
<keyword evidence="4" id="KW-0274">FAD</keyword>
<dbReference type="Gene3D" id="3.50.50.100">
    <property type="match status" value="1"/>
</dbReference>
<evidence type="ECO:0000313" key="7">
    <source>
        <dbReference type="EMBL" id="ANC76310.1"/>
    </source>
</evidence>
<comment type="cofactor">
    <cofactor evidence="1">
        <name>FAD</name>
        <dbReference type="ChEBI" id="CHEBI:57692"/>
    </cofactor>
</comment>
<keyword evidence="3" id="KW-0285">Flavoprotein</keyword>
<evidence type="ECO:0000313" key="8">
    <source>
        <dbReference type="Proteomes" id="UP000076623"/>
    </source>
</evidence>
<name>A0A160IL77_9BACL</name>
<dbReference type="AlphaFoldDB" id="A0A160IL77"/>
<organism evidence="7 8">
    <name type="scientific">Fictibacillus phosphorivorans</name>
    <dbReference type="NCBI Taxonomy" id="1221500"/>
    <lineage>
        <taxon>Bacteria</taxon>
        <taxon>Bacillati</taxon>
        <taxon>Bacillota</taxon>
        <taxon>Bacilli</taxon>
        <taxon>Bacillales</taxon>
        <taxon>Fictibacillaceae</taxon>
        <taxon>Fictibacillus</taxon>
    </lineage>
</organism>
<gene>
    <name evidence="7" type="ORF">ABE65_005610</name>
</gene>
<keyword evidence="5" id="KW-0560">Oxidoreductase</keyword>
<dbReference type="GO" id="GO:0003955">
    <property type="term" value="F:NAD(P)H dehydrogenase (quinone) activity"/>
    <property type="evidence" value="ECO:0007669"/>
    <property type="project" value="TreeGrafter"/>
</dbReference>
<evidence type="ECO:0000256" key="2">
    <source>
        <dbReference type="ARBA" id="ARBA00005272"/>
    </source>
</evidence>
<dbReference type="GO" id="GO:0019646">
    <property type="term" value="P:aerobic electron transport chain"/>
    <property type="evidence" value="ECO:0007669"/>
    <property type="project" value="TreeGrafter"/>
</dbReference>
<evidence type="ECO:0000259" key="6">
    <source>
        <dbReference type="Pfam" id="PF07992"/>
    </source>
</evidence>
<dbReference type="EMBL" id="CP015378">
    <property type="protein sequence ID" value="ANC76310.1"/>
    <property type="molecule type" value="Genomic_DNA"/>
</dbReference>
<dbReference type="KEGG" id="fpn:ABE65_005610"/>
<dbReference type="InterPro" id="IPR051169">
    <property type="entry name" value="NADH-Q_oxidoreductase"/>
</dbReference>
<evidence type="ECO:0000256" key="1">
    <source>
        <dbReference type="ARBA" id="ARBA00001974"/>
    </source>
</evidence>
<sequence length="358" mass="39913">MTKLLLIGGGHAHLSILRSLLHEEISDLQVTLITSSKFQYYSGMFSGFTEGLYDEDEIRIDLESLCTRASVSFIEDTIISFDPMQKVLLGFSGGIYSFDVVSFDIGSGVASDLTQNVGLNIKPNYRFTEQIKEFRSSESPVIIGGGSAGVELAFSTSAWRKKQSLKNPVTLISSSPLLHSYGNKATEKIREIAKYHNLVYYENEQIEKLKNSIIITDKDTEIKYSAIMPVTGPKASSLFQQALLSTDANGYLLVDDTLQNADYPYVFGAGDCVSLAGYPNLPKNGVYAVRQGPFLWKNIKRLITGRPLVPFKPPKKFVSILSTGEKHGLFTYGDLVIYGKWAWSLKNRIDRKFMNKHL</sequence>
<comment type="similarity">
    <text evidence="2">Belongs to the NADH dehydrogenase family.</text>
</comment>
<accession>A0A160IL77</accession>
<dbReference type="InterPro" id="IPR036188">
    <property type="entry name" value="FAD/NAD-bd_sf"/>
</dbReference>
<evidence type="ECO:0000256" key="3">
    <source>
        <dbReference type="ARBA" id="ARBA00022630"/>
    </source>
</evidence>
<feature type="domain" description="FAD/NAD(P)-binding" evidence="6">
    <location>
        <begin position="3"/>
        <end position="292"/>
    </location>
</feature>
<dbReference type="InterPro" id="IPR023753">
    <property type="entry name" value="FAD/NAD-binding_dom"/>
</dbReference>
<keyword evidence="8" id="KW-1185">Reference proteome</keyword>
<dbReference type="SUPFAM" id="SSF51905">
    <property type="entry name" value="FAD/NAD(P)-binding domain"/>
    <property type="match status" value="2"/>
</dbReference>
<dbReference type="RefSeq" id="WP_082861303.1">
    <property type="nucleotide sequence ID" value="NZ_CP015378.1"/>
</dbReference>
<dbReference type="STRING" id="1221500.ABE65_005610"/>
<evidence type="ECO:0000256" key="5">
    <source>
        <dbReference type="ARBA" id="ARBA00023002"/>
    </source>
</evidence>
<reference evidence="7 8" key="1">
    <citation type="submission" date="2016-04" db="EMBL/GenBank/DDBJ databases">
        <title>Complete genome sequence of Fictibacillus phosphorivorans G25-29, a strain toxic to nematodes.</title>
        <authorList>
            <person name="Zheng Z."/>
        </authorList>
    </citation>
    <scope>NUCLEOTIDE SEQUENCE [LARGE SCALE GENOMIC DNA]</scope>
    <source>
        <strain evidence="7 8">G25-29</strain>
    </source>
</reference>
<dbReference type="Proteomes" id="UP000076623">
    <property type="component" value="Chromosome"/>
</dbReference>
<proteinExistence type="inferred from homology"/>
<dbReference type="PANTHER" id="PTHR42913:SF9">
    <property type="entry name" value="SLR1591 PROTEIN"/>
    <property type="match status" value="1"/>
</dbReference>